<sequence length="280" mass="31110">MIITIDSLNRHKFGSVLDDMYRLRARVFQGRLGWDVNVQDGMERDEFDDLDPTHVVSLDDDGNVVGCMRLLQTTGPHMLADVFYSILDGEPPLRSSRLWEATRFCVDTARLSGGKSRNSISYVTSEVMIGAFEYAQKAGVLDAVAVIDPVMNRVLKRSGNAPYDYVGSAKPMGKVTAMAALMDCSDERIASIREFSDIRGNVFSSEEEVIALIAEKSRPKSDNCIPFRPAKGSSGELQDYFVQQLRDANSPEEIVAVRQLIEAVSGTLSDKSRQALRRFN</sequence>
<evidence type="ECO:0000256" key="7">
    <source>
        <dbReference type="PROSITE-ProRule" id="PRU00533"/>
    </source>
</evidence>
<comment type="catalytic activity">
    <reaction evidence="6 8">
        <text>a fatty acyl-[ACP] + S-adenosyl-L-methionine = an N-acyl-L-homoserine lactone + S-methyl-5'-thioadenosine + holo-[ACP] + H(+)</text>
        <dbReference type="Rhea" id="RHEA:10096"/>
        <dbReference type="Rhea" id="RHEA-COMP:9685"/>
        <dbReference type="Rhea" id="RHEA-COMP:14125"/>
        <dbReference type="ChEBI" id="CHEBI:15378"/>
        <dbReference type="ChEBI" id="CHEBI:17509"/>
        <dbReference type="ChEBI" id="CHEBI:55474"/>
        <dbReference type="ChEBI" id="CHEBI:59789"/>
        <dbReference type="ChEBI" id="CHEBI:64479"/>
        <dbReference type="ChEBI" id="CHEBI:138651"/>
        <dbReference type="EC" id="2.3.1.184"/>
    </reaction>
</comment>
<dbReference type="EMBL" id="JASNJE010000006">
    <property type="protein sequence ID" value="MDK3072918.1"/>
    <property type="molecule type" value="Genomic_DNA"/>
</dbReference>
<reference evidence="9 10" key="1">
    <citation type="submission" date="2023-05" db="EMBL/GenBank/DDBJ databases">
        <title>Sedimentitalea sp. nov. JM2-8.</title>
        <authorList>
            <person name="Huang J."/>
        </authorList>
    </citation>
    <scope>NUCLEOTIDE SEQUENCE [LARGE SCALE GENOMIC DNA]</scope>
    <source>
        <strain evidence="9 10">JM2-8</strain>
    </source>
</reference>
<dbReference type="PANTHER" id="PTHR39322">
    <property type="entry name" value="ACYL-HOMOSERINE-LACTONE SYNTHASE"/>
    <property type="match status" value="1"/>
</dbReference>
<dbReference type="Proteomes" id="UP001227126">
    <property type="component" value="Unassembled WGS sequence"/>
</dbReference>
<gene>
    <name evidence="9" type="ORF">QO034_07330</name>
</gene>
<comment type="caution">
    <text evidence="9">The sequence shown here is derived from an EMBL/GenBank/DDBJ whole genome shotgun (WGS) entry which is preliminary data.</text>
</comment>
<dbReference type="PROSITE" id="PS00949">
    <property type="entry name" value="AUTOINDUCER_SYNTH_1"/>
    <property type="match status" value="1"/>
</dbReference>
<evidence type="ECO:0000256" key="5">
    <source>
        <dbReference type="ARBA" id="ARBA00022929"/>
    </source>
</evidence>
<evidence type="ECO:0000256" key="8">
    <source>
        <dbReference type="RuleBase" id="RU361135"/>
    </source>
</evidence>
<organism evidence="9 10">
    <name type="scientific">Sedimentitalea xiamensis</name>
    <dbReference type="NCBI Taxonomy" id="3050037"/>
    <lineage>
        <taxon>Bacteria</taxon>
        <taxon>Pseudomonadati</taxon>
        <taxon>Pseudomonadota</taxon>
        <taxon>Alphaproteobacteria</taxon>
        <taxon>Rhodobacterales</taxon>
        <taxon>Paracoccaceae</taxon>
        <taxon>Sedimentitalea</taxon>
    </lineage>
</organism>
<evidence type="ECO:0000313" key="10">
    <source>
        <dbReference type="Proteomes" id="UP001227126"/>
    </source>
</evidence>
<dbReference type="SUPFAM" id="SSF55729">
    <property type="entry name" value="Acyl-CoA N-acyltransferases (Nat)"/>
    <property type="match status" value="1"/>
</dbReference>
<accession>A0ABT7FD28</accession>
<evidence type="ECO:0000313" key="9">
    <source>
        <dbReference type="EMBL" id="MDK3072918.1"/>
    </source>
</evidence>
<dbReference type="InterPro" id="IPR001690">
    <property type="entry name" value="Autoind_synthase"/>
</dbReference>
<dbReference type="PROSITE" id="PS51187">
    <property type="entry name" value="AUTOINDUCER_SYNTH_2"/>
    <property type="match status" value="1"/>
</dbReference>
<comment type="similarity">
    <text evidence="7 8">Belongs to the autoinducer synthase family.</text>
</comment>
<dbReference type="PRINTS" id="PR01549">
    <property type="entry name" value="AUTOINDCRSYN"/>
</dbReference>
<evidence type="ECO:0000256" key="4">
    <source>
        <dbReference type="ARBA" id="ARBA00022691"/>
    </source>
</evidence>
<dbReference type="RefSeq" id="WP_284484859.1">
    <property type="nucleotide sequence ID" value="NZ_JASNJE010000006.1"/>
</dbReference>
<dbReference type="Pfam" id="PF00765">
    <property type="entry name" value="Autoind_synth"/>
    <property type="match status" value="1"/>
</dbReference>
<evidence type="ECO:0000256" key="1">
    <source>
        <dbReference type="ARBA" id="ARBA00012340"/>
    </source>
</evidence>
<keyword evidence="2 7" id="KW-0673">Quorum sensing</keyword>
<name>A0ABT7FD28_9RHOB</name>
<dbReference type="InterPro" id="IPR018311">
    <property type="entry name" value="Autoind_synth_CS"/>
</dbReference>
<keyword evidence="10" id="KW-1185">Reference proteome</keyword>
<evidence type="ECO:0000256" key="2">
    <source>
        <dbReference type="ARBA" id="ARBA00022654"/>
    </source>
</evidence>
<protein>
    <recommendedName>
        <fullName evidence="1 8">Acyl-homoserine-lactone synthase</fullName>
        <ecNumber evidence="1 8">2.3.1.184</ecNumber>
    </recommendedName>
    <alternativeName>
        <fullName evidence="8">Autoinducer synthesis protein</fullName>
    </alternativeName>
</protein>
<proteinExistence type="inferred from homology"/>
<dbReference type="EC" id="2.3.1.184" evidence="1 8"/>
<evidence type="ECO:0000256" key="3">
    <source>
        <dbReference type="ARBA" id="ARBA00022679"/>
    </source>
</evidence>
<dbReference type="PANTHER" id="PTHR39322:SF1">
    <property type="entry name" value="ISOVALERYL-HOMOSERINE LACTONE SYNTHASE"/>
    <property type="match status" value="1"/>
</dbReference>
<dbReference type="Gene3D" id="3.40.630.30">
    <property type="match status" value="1"/>
</dbReference>
<dbReference type="InterPro" id="IPR016181">
    <property type="entry name" value="Acyl_CoA_acyltransferase"/>
</dbReference>
<keyword evidence="3 8" id="KW-0808">Transferase</keyword>
<keyword evidence="4 8" id="KW-0949">S-adenosyl-L-methionine</keyword>
<keyword evidence="5 7" id="KW-0071">Autoinducer synthesis</keyword>
<evidence type="ECO:0000256" key="6">
    <source>
        <dbReference type="ARBA" id="ARBA00048576"/>
    </source>
</evidence>